<dbReference type="PANTHER" id="PTHR46922:SF4">
    <property type="entry name" value="DHHA1 DOMAIN PROTEIN"/>
    <property type="match status" value="1"/>
</dbReference>
<gene>
    <name evidence="1" type="ORF">Harvfovirus33_9</name>
</gene>
<dbReference type="EMBL" id="MK072275">
    <property type="protein sequence ID" value="AYV81431.1"/>
    <property type="molecule type" value="Genomic_DNA"/>
</dbReference>
<name>A0A3G5A5C1_9VIRU</name>
<organism evidence="1">
    <name type="scientific">Harvfovirus sp</name>
    <dbReference type="NCBI Taxonomy" id="2487768"/>
    <lineage>
        <taxon>Viruses</taxon>
        <taxon>Varidnaviria</taxon>
        <taxon>Bamfordvirae</taxon>
        <taxon>Nucleocytoviricota</taxon>
        <taxon>Megaviricetes</taxon>
        <taxon>Imitervirales</taxon>
        <taxon>Mimiviridae</taxon>
        <taxon>Klosneuvirinae</taxon>
    </lineage>
</organism>
<accession>A0A3G5A5C1</accession>
<reference evidence="1" key="1">
    <citation type="submission" date="2018-10" db="EMBL/GenBank/DDBJ databases">
        <title>Hidden diversity of soil giant viruses.</title>
        <authorList>
            <person name="Schulz F."/>
            <person name="Alteio L."/>
            <person name="Goudeau D."/>
            <person name="Ryan E.M."/>
            <person name="Malmstrom R.R."/>
            <person name="Blanchard J."/>
            <person name="Woyke T."/>
        </authorList>
    </citation>
    <scope>NUCLEOTIDE SEQUENCE</scope>
    <source>
        <strain evidence="1">HAV1</strain>
    </source>
</reference>
<dbReference type="Gene3D" id="3.10.310.30">
    <property type="match status" value="1"/>
</dbReference>
<keyword evidence="1" id="KW-0378">Hydrolase</keyword>
<dbReference type="GO" id="GO:0016787">
    <property type="term" value="F:hydrolase activity"/>
    <property type="evidence" value="ECO:0007669"/>
    <property type="project" value="UniProtKB-KW"/>
</dbReference>
<dbReference type="PANTHER" id="PTHR46922">
    <property type="entry name" value="DHHA1 DOMAIN PROTEIN"/>
    <property type="match status" value="1"/>
</dbReference>
<protein>
    <submittedName>
        <fullName evidence="1">DHH family phosphohydrolase</fullName>
    </submittedName>
</protein>
<evidence type="ECO:0000313" key="1">
    <source>
        <dbReference type="EMBL" id="AYV81431.1"/>
    </source>
</evidence>
<sequence length="427" mass="49187">MDKLNFDHVCLEPDEVEYVIYHGNCSDGFTSALAAKKYFEKYYPEKQLMYHPGVFDRLPPMEEVKDKCVLITDFSYKKDLLAKLMLYVKKLLILDHHKSAMEELISLPEENKLFTMDHSGAYITWRYFFRDEAVPLMVKYVQDNDIWLKEMEYTYEVTAYIYSLPFTFEAYEKLLDDDYVMGEVISQGAGMVKQNNAIIATAVKYAAPKFIHIGDKYYFAGFLNATTLKSELGNRIMMEYPNVNFSAIYSHNDYNNTTSFSLRSVKTATDVSYIAKIFGGGGHQMASGLLINAITNTLPVEIVDGYKTYHVLKNVYRRKFSMLNVVYLNSAHHAYQLAKYLMQVRYMTKAGEMVQECASILKTFDKFDMSAVWNYDGVNDCTWFTGCVDPAERENIIGKLKSLQNLKSFEEGKDKFVLSVEGCVFNL</sequence>
<dbReference type="InterPro" id="IPR038763">
    <property type="entry name" value="DHH_sf"/>
</dbReference>
<proteinExistence type="predicted"/>
<dbReference type="SUPFAM" id="SSF64182">
    <property type="entry name" value="DHH phosphoesterases"/>
    <property type="match status" value="1"/>
</dbReference>